<reference evidence="1 2" key="1">
    <citation type="submission" date="2017-06" db="EMBL/GenBank/DDBJ databases">
        <title>Novel microbial phyla capable of carbon fixation and sulfur reduction in deep-sea sediments.</title>
        <authorList>
            <person name="Huang J."/>
            <person name="Baker B."/>
            <person name="Wang Y."/>
        </authorList>
    </citation>
    <scope>NUCLEOTIDE SEQUENCE [LARGE SCALE GENOMIC DNA]</scope>
    <source>
        <strain evidence="1">B3_TA06</strain>
    </source>
</reference>
<organism evidence="1 2">
    <name type="scientific">candidate division TA06 bacterium B3_TA06</name>
    <dbReference type="NCBI Taxonomy" id="2012487"/>
    <lineage>
        <taxon>Bacteria</taxon>
        <taxon>Bacteria division TA06</taxon>
    </lineage>
</organism>
<evidence type="ECO:0000313" key="2">
    <source>
        <dbReference type="Proteomes" id="UP000317778"/>
    </source>
</evidence>
<evidence type="ECO:0000313" key="1">
    <source>
        <dbReference type="EMBL" id="TKJ43335.1"/>
    </source>
</evidence>
<name>A0A532V801_UNCT6</name>
<gene>
    <name evidence="1" type="ORF">CEE36_04705</name>
</gene>
<dbReference type="EMBL" id="NJBO01000005">
    <property type="protein sequence ID" value="TKJ43335.1"/>
    <property type="molecule type" value="Genomic_DNA"/>
</dbReference>
<dbReference type="Proteomes" id="UP000317778">
    <property type="component" value="Unassembled WGS sequence"/>
</dbReference>
<accession>A0A532V801</accession>
<dbReference type="AlphaFoldDB" id="A0A532V801"/>
<proteinExistence type="predicted"/>
<protein>
    <submittedName>
        <fullName evidence="1">Uncharacterized protein</fullName>
    </submittedName>
</protein>
<sequence>MLTIKCARCKRKLFKYKKIGADRLLHLWSDRIIEDHSVHEGREVKCKCGNLVGIDEGRFIKMKPRSFTRSGSYIRK</sequence>
<comment type="caution">
    <text evidence="1">The sequence shown here is derived from an EMBL/GenBank/DDBJ whole genome shotgun (WGS) entry which is preliminary data.</text>
</comment>